<dbReference type="InterPro" id="IPR040919">
    <property type="entry name" value="Asparaginase_C"/>
</dbReference>
<dbReference type="PIRSF" id="PIRSF001220">
    <property type="entry name" value="L-ASNase_gatD"/>
    <property type="match status" value="1"/>
</dbReference>
<evidence type="ECO:0000256" key="2">
    <source>
        <dbReference type="PROSITE-ProRule" id="PRU00023"/>
    </source>
</evidence>
<proteinExistence type="predicted"/>
<dbReference type="PROSITE" id="PS50297">
    <property type="entry name" value="ANK_REP_REGION"/>
    <property type="match status" value="1"/>
</dbReference>
<dbReference type="PIRSF" id="PIRSF500176">
    <property type="entry name" value="L_ASNase"/>
    <property type="match status" value="1"/>
</dbReference>
<keyword evidence="2" id="KW-0040">ANK repeat</keyword>
<dbReference type="Proteomes" id="UP000887574">
    <property type="component" value="Unplaced"/>
</dbReference>
<dbReference type="GO" id="GO:0004067">
    <property type="term" value="F:asparaginase activity"/>
    <property type="evidence" value="ECO:0007669"/>
    <property type="project" value="UniProtKB-UniRule"/>
</dbReference>
<evidence type="ECO:0000313" key="4">
    <source>
        <dbReference type="Proteomes" id="UP000887574"/>
    </source>
</evidence>
<dbReference type="GO" id="GO:0009066">
    <property type="term" value="P:aspartate family amino acid metabolic process"/>
    <property type="evidence" value="ECO:0007669"/>
    <property type="project" value="UniProtKB-ARBA"/>
</dbReference>
<dbReference type="Pfam" id="PF17763">
    <property type="entry name" value="Asparaginase_C"/>
    <property type="match status" value="1"/>
</dbReference>
<dbReference type="SUPFAM" id="SSF48403">
    <property type="entry name" value="Ankyrin repeat"/>
    <property type="match status" value="1"/>
</dbReference>
<dbReference type="InterPro" id="IPR002110">
    <property type="entry name" value="Ankyrin_rpt"/>
</dbReference>
<evidence type="ECO:0000259" key="3">
    <source>
        <dbReference type="Pfam" id="PF17763"/>
    </source>
</evidence>
<feature type="domain" description="Asparaginase/glutaminase C-terminal" evidence="3">
    <location>
        <begin position="88"/>
        <end position="149"/>
    </location>
</feature>
<dbReference type="Pfam" id="PF12796">
    <property type="entry name" value="Ank_2"/>
    <property type="match status" value="1"/>
</dbReference>
<evidence type="ECO:0000313" key="5">
    <source>
        <dbReference type="WBParaSite" id="jg8881"/>
    </source>
</evidence>
<dbReference type="Gene3D" id="3.40.50.1170">
    <property type="entry name" value="L-asparaginase, N-terminal domain"/>
    <property type="match status" value="1"/>
</dbReference>
<dbReference type="AlphaFoldDB" id="A0A915ESN0"/>
<dbReference type="PANTHER" id="PTHR11707">
    <property type="entry name" value="L-ASPARAGINASE"/>
    <property type="match status" value="1"/>
</dbReference>
<dbReference type="InterPro" id="IPR037152">
    <property type="entry name" value="L-asparaginase_N_sf"/>
</dbReference>
<dbReference type="WBParaSite" id="jg8881">
    <property type="protein sequence ID" value="jg8881"/>
    <property type="gene ID" value="jg8881"/>
</dbReference>
<protein>
    <recommendedName>
        <fullName evidence="1">asparaginase</fullName>
        <ecNumber evidence="1">3.5.1.1</ecNumber>
    </recommendedName>
</protein>
<keyword evidence="4" id="KW-1185">Reference proteome</keyword>
<dbReference type="EC" id="3.5.1.1" evidence="1"/>
<dbReference type="InterPro" id="IPR036770">
    <property type="entry name" value="Ankyrin_rpt-contain_sf"/>
</dbReference>
<dbReference type="InterPro" id="IPR036152">
    <property type="entry name" value="Asp/glu_Ase-like_sf"/>
</dbReference>
<accession>A0A915ESN0</accession>
<dbReference type="PROSITE" id="PS51732">
    <property type="entry name" value="ASN_GLN_ASE_3"/>
    <property type="match status" value="1"/>
</dbReference>
<evidence type="ECO:0000256" key="1">
    <source>
        <dbReference type="ARBA" id="ARBA00012920"/>
    </source>
</evidence>
<name>A0A915ESN0_9BILA</name>
<dbReference type="PANTHER" id="PTHR11707:SF28">
    <property type="entry name" value="60 KDA LYSOPHOSPHOLIPASE"/>
    <property type="match status" value="1"/>
</dbReference>
<dbReference type="Gene3D" id="3.40.50.40">
    <property type="match status" value="1"/>
</dbReference>
<reference evidence="5" key="1">
    <citation type="submission" date="2022-11" db="UniProtKB">
        <authorList>
            <consortium name="WormBaseParasite"/>
        </authorList>
    </citation>
    <scope>IDENTIFICATION</scope>
</reference>
<dbReference type="SUPFAM" id="SSF53774">
    <property type="entry name" value="Glutaminase/Asparaginase"/>
    <property type="match status" value="1"/>
</dbReference>
<dbReference type="InterPro" id="IPR027473">
    <property type="entry name" value="L-asparaginase_C"/>
</dbReference>
<dbReference type="SMART" id="SM00248">
    <property type="entry name" value="ANK"/>
    <property type="match status" value="3"/>
</dbReference>
<dbReference type="InterPro" id="IPR006034">
    <property type="entry name" value="Asparaginase/glutaminase-like"/>
</dbReference>
<sequence length="314" mass="34377">MRGNRVAKLDSSALEAFHSPNLSSLATMDISINVNYESIFRSSEVAPFSIHENLCRNVLCCVYSPQCPSNLFEPYSERPPKEWFCKLSEIAGAVRRGCLVINVSQCVKGYVNLNYANGKIVADAGVIPGSDMTTEAALTKLAYVLSKDEWDPVTKNMMMQRNIRGELTVTRSEHLDELDIIPRLAKFLCVTSSAENRLLRNALFPPLVCHAAHANDVRLLENLRLSGANVTSVDYNSRTALHVAAAAGSLEAVVYLLKHGVSVHARDSRDENAMMSAVRSRNLGVIKAILQAGGQIVASSPRIGRIGLAYEVFI</sequence>
<dbReference type="PROSITE" id="PS50088">
    <property type="entry name" value="ANK_REPEAT"/>
    <property type="match status" value="1"/>
</dbReference>
<organism evidence="4 5">
    <name type="scientific">Ditylenchus dipsaci</name>
    <dbReference type="NCBI Taxonomy" id="166011"/>
    <lineage>
        <taxon>Eukaryota</taxon>
        <taxon>Metazoa</taxon>
        <taxon>Ecdysozoa</taxon>
        <taxon>Nematoda</taxon>
        <taxon>Chromadorea</taxon>
        <taxon>Rhabditida</taxon>
        <taxon>Tylenchina</taxon>
        <taxon>Tylenchomorpha</taxon>
        <taxon>Sphaerularioidea</taxon>
        <taxon>Anguinidae</taxon>
        <taxon>Anguininae</taxon>
        <taxon>Ditylenchus</taxon>
    </lineage>
</organism>
<dbReference type="Gene3D" id="1.25.40.20">
    <property type="entry name" value="Ankyrin repeat-containing domain"/>
    <property type="match status" value="1"/>
</dbReference>
<feature type="repeat" description="ANK" evidence="2">
    <location>
        <begin position="236"/>
        <end position="268"/>
    </location>
</feature>